<protein>
    <submittedName>
        <fullName evidence="2">Uncharacterized protein</fullName>
    </submittedName>
</protein>
<reference evidence="2" key="1">
    <citation type="journal article" date="2020" name="Stud. Mycol.">
        <title>101 Dothideomycetes genomes: a test case for predicting lifestyles and emergence of pathogens.</title>
        <authorList>
            <person name="Haridas S."/>
            <person name="Albert R."/>
            <person name="Binder M."/>
            <person name="Bloem J."/>
            <person name="Labutti K."/>
            <person name="Salamov A."/>
            <person name="Andreopoulos B."/>
            <person name="Baker S."/>
            <person name="Barry K."/>
            <person name="Bills G."/>
            <person name="Bluhm B."/>
            <person name="Cannon C."/>
            <person name="Castanera R."/>
            <person name="Culley D."/>
            <person name="Daum C."/>
            <person name="Ezra D."/>
            <person name="Gonzalez J."/>
            <person name="Henrissat B."/>
            <person name="Kuo A."/>
            <person name="Liang C."/>
            <person name="Lipzen A."/>
            <person name="Lutzoni F."/>
            <person name="Magnuson J."/>
            <person name="Mondo S."/>
            <person name="Nolan M."/>
            <person name="Ohm R."/>
            <person name="Pangilinan J."/>
            <person name="Park H.-J."/>
            <person name="Ramirez L."/>
            <person name="Alfaro M."/>
            <person name="Sun H."/>
            <person name="Tritt A."/>
            <person name="Yoshinaga Y."/>
            <person name="Zwiers L.-H."/>
            <person name="Turgeon B."/>
            <person name="Goodwin S."/>
            <person name="Spatafora J."/>
            <person name="Crous P."/>
            <person name="Grigoriev I."/>
        </authorList>
    </citation>
    <scope>NUCLEOTIDE SEQUENCE</scope>
    <source>
        <strain evidence="2">CBS 119687</strain>
    </source>
</reference>
<accession>A0A6A6A0U6</accession>
<keyword evidence="1" id="KW-0812">Transmembrane</keyword>
<evidence type="ECO:0000256" key="1">
    <source>
        <dbReference type="SAM" id="Phobius"/>
    </source>
</evidence>
<keyword evidence="3" id="KW-1185">Reference proteome</keyword>
<dbReference type="AlphaFoldDB" id="A0A6A6A0U6"/>
<dbReference type="Proteomes" id="UP000799771">
    <property type="component" value="Unassembled WGS sequence"/>
</dbReference>
<evidence type="ECO:0000313" key="3">
    <source>
        <dbReference type="Proteomes" id="UP000799771"/>
    </source>
</evidence>
<keyword evidence="1" id="KW-1133">Transmembrane helix</keyword>
<feature type="transmembrane region" description="Helical" evidence="1">
    <location>
        <begin position="20"/>
        <end position="44"/>
    </location>
</feature>
<gene>
    <name evidence="2" type="ORF">P153DRAFT_121595</name>
</gene>
<keyword evidence="1" id="KW-0472">Membrane</keyword>
<dbReference type="RefSeq" id="XP_033519548.1">
    <property type="nucleotide sequence ID" value="XM_033661978.1"/>
</dbReference>
<sequence>MLRHIPSWVSGLQASGFGFIYSALRGMLLLPGLGVMSVVLVWCVNVLDRMEIGFTLHSRTISICWVSMPSTAPVVHSLATLTPPASLNKAFFWLSALAPVIHPDMDERAGRRS</sequence>
<dbReference type="GeneID" id="54402410"/>
<organism evidence="2 3">
    <name type="scientific">Dothidotthia symphoricarpi CBS 119687</name>
    <dbReference type="NCBI Taxonomy" id="1392245"/>
    <lineage>
        <taxon>Eukaryota</taxon>
        <taxon>Fungi</taxon>
        <taxon>Dikarya</taxon>
        <taxon>Ascomycota</taxon>
        <taxon>Pezizomycotina</taxon>
        <taxon>Dothideomycetes</taxon>
        <taxon>Pleosporomycetidae</taxon>
        <taxon>Pleosporales</taxon>
        <taxon>Dothidotthiaceae</taxon>
        <taxon>Dothidotthia</taxon>
    </lineage>
</organism>
<proteinExistence type="predicted"/>
<dbReference type="EMBL" id="ML977517">
    <property type="protein sequence ID" value="KAF2125156.1"/>
    <property type="molecule type" value="Genomic_DNA"/>
</dbReference>
<name>A0A6A6A0U6_9PLEO</name>
<evidence type="ECO:0000313" key="2">
    <source>
        <dbReference type="EMBL" id="KAF2125156.1"/>
    </source>
</evidence>